<dbReference type="Gene3D" id="1.10.10.60">
    <property type="entry name" value="Homeodomain-like"/>
    <property type="match status" value="1"/>
</dbReference>
<dbReference type="InterPro" id="IPR050109">
    <property type="entry name" value="HTH-type_TetR-like_transc_reg"/>
</dbReference>
<evidence type="ECO:0000256" key="3">
    <source>
        <dbReference type="ARBA" id="ARBA00023163"/>
    </source>
</evidence>
<evidence type="ECO:0000256" key="1">
    <source>
        <dbReference type="ARBA" id="ARBA00023015"/>
    </source>
</evidence>
<dbReference type="AlphaFoldDB" id="A0A3N9XXU0"/>
<evidence type="ECO:0000259" key="4">
    <source>
        <dbReference type="Pfam" id="PF02909"/>
    </source>
</evidence>
<comment type="caution">
    <text evidence="5">The sequence shown here is derived from an EMBL/GenBank/DDBJ whole genome shotgun (WGS) entry which is preliminary data.</text>
</comment>
<dbReference type="Pfam" id="PF02909">
    <property type="entry name" value="TetR_C_1"/>
    <property type="match status" value="1"/>
</dbReference>
<dbReference type="RefSeq" id="WP_124822361.1">
    <property type="nucleotide sequence ID" value="NZ_QDGB01000348.1"/>
</dbReference>
<dbReference type="EMBL" id="QDGB01000348">
    <property type="protein sequence ID" value="RQX12423.1"/>
    <property type="molecule type" value="Genomic_DNA"/>
</dbReference>
<dbReference type="Proteomes" id="UP000278981">
    <property type="component" value="Unassembled WGS sequence"/>
</dbReference>
<evidence type="ECO:0000313" key="6">
    <source>
        <dbReference type="Proteomes" id="UP000278981"/>
    </source>
</evidence>
<proteinExistence type="predicted"/>
<dbReference type="SUPFAM" id="SSF46689">
    <property type="entry name" value="Homeodomain-like"/>
    <property type="match status" value="1"/>
</dbReference>
<dbReference type="PANTHER" id="PTHR30055">
    <property type="entry name" value="HTH-TYPE TRANSCRIPTIONAL REGULATOR RUTR"/>
    <property type="match status" value="1"/>
</dbReference>
<keyword evidence="3" id="KW-0804">Transcription</keyword>
<dbReference type="GO" id="GO:0003700">
    <property type="term" value="F:DNA-binding transcription factor activity"/>
    <property type="evidence" value="ECO:0007669"/>
    <property type="project" value="TreeGrafter"/>
</dbReference>
<evidence type="ECO:0000256" key="2">
    <source>
        <dbReference type="ARBA" id="ARBA00023125"/>
    </source>
</evidence>
<sequence>MRARFTLADIQQHALVIVDRDGLAGLTMRSLAASLKTGAMTLYNYVDSREALEELVVDAVSSRVQIPEPTDDWRADTRAVATAMWRTFRAHPAVIPLILTRRTSSRASLAPAEALAAALARGGLDGVDLFVAFRAVSAFVTGIAQNELAGALSREKDPASAANRVEALARGALPTLAELAPVGAVFSGQEFERGLTLILNGITHTPRPFSPHDQAEHGG</sequence>
<reference evidence="5 6" key="1">
    <citation type="submission" date="2018-04" db="EMBL/GenBank/DDBJ databases">
        <title>Micromonosporas from Atacama Desert.</title>
        <authorList>
            <person name="Carro L."/>
            <person name="Klenk H.-P."/>
            <person name="Goodfellow M."/>
        </authorList>
    </citation>
    <scope>NUCLEOTIDE SEQUENCE [LARGE SCALE GENOMIC DNA]</scope>
    <source>
        <strain evidence="5 6">LB19</strain>
    </source>
</reference>
<keyword evidence="1" id="KW-0805">Transcription regulation</keyword>
<dbReference type="GO" id="GO:0045892">
    <property type="term" value="P:negative regulation of DNA-templated transcription"/>
    <property type="evidence" value="ECO:0007669"/>
    <property type="project" value="InterPro"/>
</dbReference>
<keyword evidence="2" id="KW-0238">DNA-binding</keyword>
<accession>A0A3N9XXU0</accession>
<dbReference type="InterPro" id="IPR009057">
    <property type="entry name" value="Homeodomain-like_sf"/>
</dbReference>
<evidence type="ECO:0000313" key="5">
    <source>
        <dbReference type="EMBL" id="RQX12423.1"/>
    </source>
</evidence>
<protein>
    <recommendedName>
        <fullName evidence="4">Tetracycline repressor TetR C-terminal domain-containing protein</fullName>
    </recommendedName>
</protein>
<name>A0A3N9XXU0_9ACTN</name>
<dbReference type="InterPro" id="IPR036271">
    <property type="entry name" value="Tet_transcr_reg_TetR-rel_C_sf"/>
</dbReference>
<dbReference type="GO" id="GO:0000976">
    <property type="term" value="F:transcription cis-regulatory region binding"/>
    <property type="evidence" value="ECO:0007669"/>
    <property type="project" value="TreeGrafter"/>
</dbReference>
<dbReference type="InterPro" id="IPR004111">
    <property type="entry name" value="Repressor_TetR_C"/>
</dbReference>
<organism evidence="5 6">
    <name type="scientific">Micromonospora ureilytica</name>
    <dbReference type="NCBI Taxonomy" id="709868"/>
    <lineage>
        <taxon>Bacteria</taxon>
        <taxon>Bacillati</taxon>
        <taxon>Actinomycetota</taxon>
        <taxon>Actinomycetes</taxon>
        <taxon>Micromonosporales</taxon>
        <taxon>Micromonosporaceae</taxon>
        <taxon>Micromonospora</taxon>
    </lineage>
</organism>
<dbReference type="Gene3D" id="1.10.357.10">
    <property type="entry name" value="Tetracycline Repressor, domain 2"/>
    <property type="match status" value="1"/>
</dbReference>
<feature type="domain" description="Tetracycline repressor TetR C-terminal" evidence="4">
    <location>
        <begin position="67"/>
        <end position="204"/>
    </location>
</feature>
<gene>
    <name evidence="5" type="ORF">DDE19_28550</name>
</gene>
<dbReference type="SUPFAM" id="SSF48498">
    <property type="entry name" value="Tetracyclin repressor-like, C-terminal domain"/>
    <property type="match status" value="1"/>
</dbReference>
<dbReference type="OrthoDB" id="4540879at2"/>
<dbReference type="PANTHER" id="PTHR30055:SF151">
    <property type="entry name" value="TRANSCRIPTIONAL REGULATORY PROTEIN"/>
    <property type="match status" value="1"/>
</dbReference>